<evidence type="ECO:0000256" key="11">
    <source>
        <dbReference type="ARBA" id="ARBA00029594"/>
    </source>
</evidence>
<dbReference type="GO" id="GO:0006793">
    <property type="term" value="P:phosphorus metabolic process"/>
    <property type="evidence" value="ECO:0007669"/>
    <property type="project" value="UniProtKB-ARBA"/>
</dbReference>
<dbReference type="GO" id="GO:0016042">
    <property type="term" value="P:lipid catabolic process"/>
    <property type="evidence" value="ECO:0007669"/>
    <property type="project" value="UniProtKB-KW"/>
</dbReference>
<dbReference type="InterPro" id="IPR025202">
    <property type="entry name" value="PLD-like_dom"/>
</dbReference>
<evidence type="ECO:0000256" key="10">
    <source>
        <dbReference type="ARBA" id="ARBA00023098"/>
    </source>
</evidence>
<evidence type="ECO:0000256" key="8">
    <source>
        <dbReference type="ARBA" id="ARBA00022801"/>
    </source>
</evidence>
<dbReference type="GO" id="GO:0005576">
    <property type="term" value="C:extracellular region"/>
    <property type="evidence" value="ECO:0007669"/>
    <property type="project" value="UniProtKB-SubCell"/>
</dbReference>
<dbReference type="PANTHER" id="PTHR43856">
    <property type="entry name" value="CARDIOLIPIN HYDROLASE"/>
    <property type="match status" value="1"/>
</dbReference>
<protein>
    <recommendedName>
        <fullName evidence="6">Phospholipase D</fullName>
        <ecNumber evidence="5">3.1.4.4</ecNumber>
    </recommendedName>
    <alternativeName>
        <fullName evidence="11">Choline phosphatase</fullName>
    </alternativeName>
</protein>
<dbReference type="Gene3D" id="2.40.10.10">
    <property type="entry name" value="Trypsin-like serine proteases"/>
    <property type="match status" value="2"/>
</dbReference>
<evidence type="ECO:0000256" key="1">
    <source>
        <dbReference type="ARBA" id="ARBA00000798"/>
    </source>
</evidence>
<dbReference type="Pfam" id="PF13091">
    <property type="entry name" value="PLDc_2"/>
    <property type="match status" value="1"/>
</dbReference>
<dbReference type="EC" id="3.1.4.4" evidence="5"/>
<evidence type="ECO:0000256" key="2">
    <source>
        <dbReference type="ARBA" id="ARBA00003145"/>
    </source>
</evidence>
<dbReference type="AlphaFoldDB" id="A0A1L3FP26"/>
<dbReference type="GO" id="GO:0004630">
    <property type="term" value="F:phospholipase D activity"/>
    <property type="evidence" value="ECO:0007669"/>
    <property type="project" value="UniProtKB-EC"/>
</dbReference>
<comment type="similarity">
    <text evidence="4">Belongs to the phospholipase D family.</text>
</comment>
<evidence type="ECO:0000256" key="4">
    <source>
        <dbReference type="ARBA" id="ARBA00008664"/>
    </source>
</evidence>
<dbReference type="SUPFAM" id="SSF50494">
    <property type="entry name" value="Trypsin-like serine proteases"/>
    <property type="match status" value="1"/>
</dbReference>
<feature type="region of interest" description="Disordered" evidence="12">
    <location>
        <begin position="622"/>
        <end position="645"/>
    </location>
</feature>
<comment type="catalytic activity">
    <reaction evidence="1">
        <text>a 1,2-diacyl-sn-glycero-3-phosphocholine + H2O = a 1,2-diacyl-sn-glycero-3-phosphate + choline + H(+)</text>
        <dbReference type="Rhea" id="RHEA:14445"/>
        <dbReference type="ChEBI" id="CHEBI:15354"/>
        <dbReference type="ChEBI" id="CHEBI:15377"/>
        <dbReference type="ChEBI" id="CHEBI:15378"/>
        <dbReference type="ChEBI" id="CHEBI:57643"/>
        <dbReference type="ChEBI" id="CHEBI:58608"/>
        <dbReference type="EC" id="3.1.4.4"/>
    </reaction>
</comment>
<evidence type="ECO:0000256" key="12">
    <source>
        <dbReference type="SAM" id="MobiDB-lite"/>
    </source>
</evidence>
<evidence type="ECO:0000256" key="9">
    <source>
        <dbReference type="ARBA" id="ARBA00022963"/>
    </source>
</evidence>
<keyword evidence="8" id="KW-0378">Hydrolase</keyword>
<sequence length="933" mass="102543">MADKSQRSDLIEFVKRLLARNPDAAQSIAKRIRDKAGLETANLEEAPPSPRDVIDLLTRSPIADLETIVSEERPVFFVERNGEAGLNFEDVSLIGVEAQTLFELSKQSRAVPEGLVDRVGRIDLVDFPGGAPFAGTGWLIDAGIIVTNRHVANVFARRQGQGFVFRQGAGGGTMSTVWDTGHFRDAASGGLRRQIAEVLYIEPDDGPNDIAFMRLASLGHGDELPPFKIAGSDALENTAVFTLGYPAKAPPSRISDQALMERLYRGIYDVKRFAPGYITAPRAGATTHDCTTLGGNSGSVVVDFKTREVVGLHFAGIYKETNLAVPASQLNFYVAKKRWTLPLVIESRPAIAQAPQPAPGGRGTVSVTVPVTITVDLGTISTVAGAARVGMSVEHAAEAFWKQKPEGVLAARVGYLEDDGRIGDTPCIAVSAQPGALEGLRADGPHSFQGYQVQYAPATVEEQLEGLMSLEAAAAPNAYDDDARRDPKYQLSPVEELMTVRAHVSPEYGFDELKAFMSEEAGSWVSAIYEFRASAISDLMAKRLAAGTKIILAADFKTFADVDDETTEFDAEAIFQKWADRFGDGKFKRIAVPLGTTGLVQQSYHIKVTVRNDDKFWLSSGNWKSSSSQPIIDQSERDRATEEDLPGNREWHVIVQSPTLAERFREHILQDVRRSHDLGGKEVPVKADDREPLVDVPESVFEAIERPRERRPPARLKKPLEITESIVAAPLLTPDREGGVYSEAVLKLIRSARRSLVFQIPYIGMPSNPRQHRGYIDDLIGELTDKLVSLDDARVILRADSSKKFSDPTHSAWYFKSKGVDIDSRLKQIPNHHTKGMVVDGKRVLIGSHNWSGMGVSTNRDASLIFDHAGIAKYFADAFEIDWDRADPVPPKKFVPRPRGEESVLMVPPGDEAPQRPGYRRMRLSDYLAMVDE</sequence>
<dbReference type="Gene3D" id="3.30.870.10">
    <property type="entry name" value="Endonuclease Chain A"/>
    <property type="match status" value="2"/>
</dbReference>
<dbReference type="OrthoDB" id="9811262at2"/>
<evidence type="ECO:0000313" key="14">
    <source>
        <dbReference type="EMBL" id="APG15094.1"/>
    </source>
</evidence>
<evidence type="ECO:0000313" key="15">
    <source>
        <dbReference type="Proteomes" id="UP000181962"/>
    </source>
</evidence>
<comment type="subcellular location">
    <subcellularLocation>
        <location evidence="3">Secreted</location>
    </subcellularLocation>
</comment>
<feature type="compositionally biased region" description="Basic and acidic residues" evidence="12">
    <location>
        <begin position="634"/>
        <end position="645"/>
    </location>
</feature>
<proteinExistence type="inferred from homology"/>
<evidence type="ECO:0000256" key="3">
    <source>
        <dbReference type="ARBA" id="ARBA00004613"/>
    </source>
</evidence>
<dbReference type="GO" id="GO:0016891">
    <property type="term" value="F:RNA endonuclease activity producing 5'-phosphomonoesters, hydrolytic mechanism"/>
    <property type="evidence" value="ECO:0007669"/>
    <property type="project" value="TreeGrafter"/>
</dbReference>
<dbReference type="SMART" id="SM00155">
    <property type="entry name" value="PLDc"/>
    <property type="match status" value="1"/>
</dbReference>
<feature type="domain" description="PLD phosphodiesterase" evidence="13">
    <location>
        <begin position="832"/>
        <end position="855"/>
    </location>
</feature>
<feature type="region of interest" description="Disordered" evidence="12">
    <location>
        <begin position="893"/>
        <end position="918"/>
    </location>
</feature>
<organism evidence="14 15">
    <name type="scientific">Bradyrhizobium japonicum</name>
    <dbReference type="NCBI Taxonomy" id="375"/>
    <lineage>
        <taxon>Bacteria</taxon>
        <taxon>Pseudomonadati</taxon>
        <taxon>Pseudomonadota</taxon>
        <taxon>Alphaproteobacteria</taxon>
        <taxon>Hyphomicrobiales</taxon>
        <taxon>Nitrobacteraceae</taxon>
        <taxon>Bradyrhizobium</taxon>
    </lineage>
</organism>
<dbReference type="RefSeq" id="WP_071916586.1">
    <property type="nucleotide sequence ID" value="NZ_CP017637.1"/>
</dbReference>
<dbReference type="PANTHER" id="PTHR43856:SF1">
    <property type="entry name" value="MITOCHONDRIAL CARDIOLIPIN HYDROLASE"/>
    <property type="match status" value="1"/>
</dbReference>
<dbReference type="Proteomes" id="UP000181962">
    <property type="component" value="Chromosome"/>
</dbReference>
<evidence type="ECO:0000256" key="6">
    <source>
        <dbReference type="ARBA" id="ARBA00018392"/>
    </source>
</evidence>
<keyword evidence="9" id="KW-0442">Lipid degradation</keyword>
<dbReference type="InterPro" id="IPR051406">
    <property type="entry name" value="PLD_domain"/>
</dbReference>
<name>A0A1L3FP26_BRAJP</name>
<gene>
    <name evidence="14" type="ORF">BKD09_42995</name>
</gene>
<comment type="function">
    <text evidence="2">Could be a virulence factor.</text>
</comment>
<dbReference type="CDD" id="cd09128">
    <property type="entry name" value="PLDc_unchar1_2"/>
    <property type="match status" value="1"/>
</dbReference>
<dbReference type="PROSITE" id="PS50035">
    <property type="entry name" value="PLD"/>
    <property type="match status" value="1"/>
</dbReference>
<evidence type="ECO:0000259" key="13">
    <source>
        <dbReference type="PROSITE" id="PS50035"/>
    </source>
</evidence>
<dbReference type="SUPFAM" id="SSF56024">
    <property type="entry name" value="Phospholipase D/nuclease"/>
    <property type="match status" value="1"/>
</dbReference>
<dbReference type="InterPro" id="IPR001736">
    <property type="entry name" value="PLipase_D/transphosphatidylase"/>
</dbReference>
<dbReference type="Pfam" id="PF13365">
    <property type="entry name" value="Trypsin_2"/>
    <property type="match status" value="1"/>
</dbReference>
<evidence type="ECO:0000256" key="7">
    <source>
        <dbReference type="ARBA" id="ARBA00022525"/>
    </source>
</evidence>
<accession>A0A1L3FP26</accession>
<keyword evidence="7" id="KW-0964">Secreted</keyword>
<dbReference type="EMBL" id="CP017637">
    <property type="protein sequence ID" value="APG15094.1"/>
    <property type="molecule type" value="Genomic_DNA"/>
</dbReference>
<keyword evidence="10" id="KW-0443">Lipid metabolism</keyword>
<reference evidence="14 15" key="1">
    <citation type="submission" date="2016-11" db="EMBL/GenBank/DDBJ databases">
        <title>Complete Genome Sequence of Bradyrhizobium sp. strain J5, an isolated from soybean nodule in Hokkaido.</title>
        <authorList>
            <person name="Kanehara K."/>
        </authorList>
    </citation>
    <scope>NUCLEOTIDE SEQUENCE [LARGE SCALE GENOMIC DNA]</scope>
    <source>
        <strain evidence="14 15">J5</strain>
    </source>
</reference>
<dbReference type="InterPro" id="IPR009003">
    <property type="entry name" value="Peptidase_S1_PA"/>
</dbReference>
<evidence type="ECO:0000256" key="5">
    <source>
        <dbReference type="ARBA" id="ARBA00012027"/>
    </source>
</evidence>
<dbReference type="InterPro" id="IPR043504">
    <property type="entry name" value="Peptidase_S1_PA_chymotrypsin"/>
</dbReference>